<dbReference type="SUPFAM" id="SSF52540">
    <property type="entry name" value="P-loop containing nucleoside triphosphate hydrolases"/>
    <property type="match status" value="2"/>
</dbReference>
<dbReference type="InterPro" id="IPR003593">
    <property type="entry name" value="AAA+_ATPase"/>
</dbReference>
<feature type="domain" description="ABC transporter" evidence="7">
    <location>
        <begin position="2"/>
        <end position="246"/>
    </location>
</feature>
<dbReference type="PROSITE" id="PS50893">
    <property type="entry name" value="ABC_TRANSPORTER_2"/>
    <property type="match status" value="2"/>
</dbReference>
<dbReference type="Gene3D" id="3.40.50.300">
    <property type="entry name" value="P-loop containing nucleotide triphosphate hydrolases"/>
    <property type="match status" value="2"/>
</dbReference>
<dbReference type="Pfam" id="PF12848">
    <property type="entry name" value="ABC_tran_Xtn"/>
    <property type="match status" value="1"/>
</dbReference>
<gene>
    <name evidence="8" type="ORF">DFR27_0042</name>
</gene>
<evidence type="ECO:0000256" key="3">
    <source>
        <dbReference type="ARBA" id="ARBA00022840"/>
    </source>
</evidence>
<evidence type="ECO:0000313" key="8">
    <source>
        <dbReference type="EMBL" id="RMA82095.1"/>
    </source>
</evidence>
<evidence type="ECO:0000256" key="4">
    <source>
        <dbReference type="ARBA" id="ARBA00061571"/>
    </source>
</evidence>
<keyword evidence="6" id="KW-0175">Coiled coil</keyword>
<evidence type="ECO:0000259" key="7">
    <source>
        <dbReference type="PROSITE" id="PS50893"/>
    </source>
</evidence>
<evidence type="ECO:0000256" key="5">
    <source>
        <dbReference type="ARBA" id="ARBA00069073"/>
    </source>
</evidence>
<dbReference type="Gene3D" id="1.10.287.380">
    <property type="entry name" value="Valyl-tRNA synthetase, C-terminal domain"/>
    <property type="match status" value="1"/>
</dbReference>
<dbReference type="FunFam" id="3.40.50.300:FF:000011">
    <property type="entry name" value="Putative ABC transporter ATP-binding component"/>
    <property type="match status" value="1"/>
</dbReference>
<comment type="similarity">
    <text evidence="4">Belongs to the ABC transporter superfamily. ABCF family. YheS subfamily.</text>
</comment>
<dbReference type="InterPro" id="IPR050611">
    <property type="entry name" value="ABCF"/>
</dbReference>
<dbReference type="GO" id="GO:0003677">
    <property type="term" value="F:DNA binding"/>
    <property type="evidence" value="ECO:0007669"/>
    <property type="project" value="InterPro"/>
</dbReference>
<keyword evidence="2" id="KW-0547">Nucleotide-binding</keyword>
<dbReference type="PANTHER" id="PTHR19211">
    <property type="entry name" value="ATP-BINDING TRANSPORT PROTEIN-RELATED"/>
    <property type="match status" value="1"/>
</dbReference>
<dbReference type="PANTHER" id="PTHR19211:SF14">
    <property type="entry name" value="ATP-BINDING CASSETTE SUB-FAMILY F MEMBER 1"/>
    <property type="match status" value="1"/>
</dbReference>
<dbReference type="InterPro" id="IPR032781">
    <property type="entry name" value="ABC_tran_Xtn"/>
</dbReference>
<evidence type="ECO:0000256" key="1">
    <source>
        <dbReference type="ARBA" id="ARBA00022737"/>
    </source>
</evidence>
<dbReference type="Pfam" id="PF00005">
    <property type="entry name" value="ABC_tran"/>
    <property type="match status" value="2"/>
</dbReference>
<dbReference type="SMART" id="SM00382">
    <property type="entry name" value="AAA"/>
    <property type="match status" value="2"/>
</dbReference>
<dbReference type="GO" id="GO:0016887">
    <property type="term" value="F:ATP hydrolysis activity"/>
    <property type="evidence" value="ECO:0007669"/>
    <property type="project" value="InterPro"/>
</dbReference>
<dbReference type="EMBL" id="REFJ01000001">
    <property type="protein sequence ID" value="RMA82095.1"/>
    <property type="molecule type" value="Genomic_DNA"/>
</dbReference>
<dbReference type="InterPro" id="IPR037118">
    <property type="entry name" value="Val-tRNA_synth_C_sf"/>
</dbReference>
<feature type="domain" description="ABC transporter" evidence="7">
    <location>
        <begin position="313"/>
        <end position="527"/>
    </location>
</feature>
<organism evidence="8 9">
    <name type="scientific">Umboniibacter marinipuniceus</name>
    <dbReference type="NCBI Taxonomy" id="569599"/>
    <lineage>
        <taxon>Bacteria</taxon>
        <taxon>Pseudomonadati</taxon>
        <taxon>Pseudomonadota</taxon>
        <taxon>Gammaproteobacteria</taxon>
        <taxon>Cellvibrionales</taxon>
        <taxon>Cellvibrionaceae</taxon>
        <taxon>Umboniibacter</taxon>
    </lineage>
</organism>
<sequence length="626" mass="69938">MIQITAANLQRGEKSLLENASLRINTGHKIALIGANGAGKTTLFKLLMGELTVDQGDCHVPKAWTIAHMAQEHPETDAIAVDYVVDGDAELRSIEGQLQQAEALDDGPKMATAHAELERIDGYGAKNRAEKLLHGLGFANDVGERTVTSYSGGWRMRLNLARALMCRSDLLLLDEPTNHLDLDTIIWLQDWLKAYEGTLILISHDRDFIDAVANHIVALEQRQLTSYRGNYSAYECQKAERMAQQQAIFEKQQRRKKEIESFVARFRYKATKARQAQSRLKELQRMEDIAPAHADSPFHFRIPCYDKISSPLMNLDEVAVGYPSATVFNKLSFAIQPGQRIGLLGVNGAGKSTLIKTLVGELPKLGGEIISGEHTRVGYFAQQQLDALELEQSCFDHIRMLSPNAPEAEVRKFLGGFNFQGDRVFEAIEPFSGGEKTRLALALVVWQQPNLLILDEPTNHLDLEVRHALTVALQTFEGAVLLVSHDRHLLANTVDEYWLVADGAVAAFDGDLNDYSRWLKQRDLDATPTSKTTTPAVDKKQARQEAANRRALLAPLRKKQQQLEKEIEQLEQRLALIEGQLGEPSIYTEEPARAQELSAESGKLRVQLEEVEASWLEVLEQLEAAE</sequence>
<keyword evidence="3 8" id="KW-0067">ATP-binding</keyword>
<dbReference type="AlphaFoldDB" id="A0A3M0AHQ1"/>
<accession>A0A3M0AHQ1</accession>
<comment type="caution">
    <text evidence="8">The sequence shown here is derived from an EMBL/GenBank/DDBJ whole genome shotgun (WGS) entry which is preliminary data.</text>
</comment>
<proteinExistence type="inferred from homology"/>
<dbReference type="OrthoDB" id="9762051at2"/>
<name>A0A3M0AHQ1_9GAMM</name>
<keyword evidence="9" id="KW-1185">Reference proteome</keyword>
<dbReference type="CDD" id="cd03221">
    <property type="entry name" value="ABCF_EF-3"/>
    <property type="match status" value="2"/>
</dbReference>
<protein>
    <recommendedName>
        <fullName evidence="5">Probable ATP-binding protein YheS</fullName>
    </recommendedName>
</protein>
<dbReference type="PROSITE" id="PS00211">
    <property type="entry name" value="ABC_TRANSPORTER_1"/>
    <property type="match status" value="2"/>
</dbReference>
<dbReference type="FunFam" id="3.40.50.300:FF:002053">
    <property type="entry name" value="ABC transporter ATP-binding protein"/>
    <property type="match status" value="1"/>
</dbReference>
<dbReference type="InterPro" id="IPR027417">
    <property type="entry name" value="P-loop_NTPase"/>
</dbReference>
<dbReference type="RefSeq" id="WP_121875445.1">
    <property type="nucleotide sequence ID" value="NZ_REFJ01000001.1"/>
</dbReference>
<dbReference type="Proteomes" id="UP000267187">
    <property type="component" value="Unassembled WGS sequence"/>
</dbReference>
<keyword evidence="1" id="KW-0677">Repeat</keyword>
<dbReference type="InterPro" id="IPR017871">
    <property type="entry name" value="ABC_transporter-like_CS"/>
</dbReference>
<dbReference type="GO" id="GO:0005524">
    <property type="term" value="F:ATP binding"/>
    <property type="evidence" value="ECO:0007669"/>
    <property type="project" value="UniProtKB-KW"/>
</dbReference>
<dbReference type="InterPro" id="IPR003439">
    <property type="entry name" value="ABC_transporter-like_ATP-bd"/>
</dbReference>
<dbReference type="InterPro" id="IPR032524">
    <property type="entry name" value="ABC_tran_C"/>
</dbReference>
<evidence type="ECO:0000256" key="2">
    <source>
        <dbReference type="ARBA" id="ARBA00022741"/>
    </source>
</evidence>
<dbReference type="Pfam" id="PF16326">
    <property type="entry name" value="ABC_tran_CTD"/>
    <property type="match status" value="1"/>
</dbReference>
<reference evidence="8 9" key="1">
    <citation type="submission" date="2018-10" db="EMBL/GenBank/DDBJ databases">
        <title>Genomic Encyclopedia of Type Strains, Phase IV (KMG-IV): sequencing the most valuable type-strain genomes for metagenomic binning, comparative biology and taxonomic classification.</title>
        <authorList>
            <person name="Goeker M."/>
        </authorList>
    </citation>
    <scope>NUCLEOTIDE SEQUENCE [LARGE SCALE GENOMIC DNA]</scope>
    <source>
        <strain evidence="8 9">DSM 25080</strain>
    </source>
</reference>
<evidence type="ECO:0000313" key="9">
    <source>
        <dbReference type="Proteomes" id="UP000267187"/>
    </source>
</evidence>
<evidence type="ECO:0000256" key="6">
    <source>
        <dbReference type="SAM" id="Coils"/>
    </source>
</evidence>
<feature type="coiled-coil region" evidence="6">
    <location>
        <begin position="553"/>
        <end position="614"/>
    </location>
</feature>